<keyword evidence="2" id="KW-0732">Signal</keyword>
<dbReference type="EMBL" id="CAJNOK010002588">
    <property type="protein sequence ID" value="CAF0866638.1"/>
    <property type="molecule type" value="Genomic_DNA"/>
</dbReference>
<protein>
    <recommendedName>
        <fullName evidence="3">DUF3456 domain-containing protein</fullName>
    </recommendedName>
</protein>
<feature type="domain" description="DUF3456" evidence="3">
    <location>
        <begin position="34"/>
        <end position="113"/>
    </location>
</feature>
<sequence length="133" mass="15597">MRRVYIVLFVVLSSILIFQSVLCQDDKVKKQNYYCSACKLMMCRLYEQMKEVDPNERVQIGSYRVDGNGHQKLKDVPVSETKFHAENVVENICSEVTENSKGHIPKRLKNMYEHAVSKLFYTIIHRNNIHKCN</sequence>
<dbReference type="InterPro" id="IPR042415">
    <property type="entry name" value="CNPY"/>
</dbReference>
<feature type="signal peptide" evidence="2">
    <location>
        <begin position="1"/>
        <end position="23"/>
    </location>
</feature>
<evidence type="ECO:0000259" key="3">
    <source>
        <dbReference type="Pfam" id="PF11938"/>
    </source>
</evidence>
<evidence type="ECO:0000313" key="5">
    <source>
        <dbReference type="EMBL" id="CAF3651437.1"/>
    </source>
</evidence>
<reference evidence="5" key="1">
    <citation type="submission" date="2021-02" db="EMBL/GenBank/DDBJ databases">
        <authorList>
            <person name="Nowell W R."/>
        </authorList>
    </citation>
    <scope>NUCLEOTIDE SEQUENCE</scope>
</reference>
<gene>
    <name evidence="4" type="ORF">OVA965_LOCUS7912</name>
    <name evidence="5" type="ORF">TMI583_LOCUS7908</name>
</gene>
<proteinExistence type="inferred from homology"/>
<dbReference type="PANTHER" id="PTHR13341:SF2">
    <property type="entry name" value="PROTEIN SEELE"/>
    <property type="match status" value="1"/>
</dbReference>
<comment type="caution">
    <text evidence="5">The sequence shown here is derived from an EMBL/GenBank/DDBJ whole genome shotgun (WGS) entry which is preliminary data.</text>
</comment>
<accession>A0A8S2HI97</accession>
<organism evidence="5 6">
    <name type="scientific">Didymodactylos carnosus</name>
    <dbReference type="NCBI Taxonomy" id="1234261"/>
    <lineage>
        <taxon>Eukaryota</taxon>
        <taxon>Metazoa</taxon>
        <taxon>Spiralia</taxon>
        <taxon>Gnathifera</taxon>
        <taxon>Rotifera</taxon>
        <taxon>Eurotatoria</taxon>
        <taxon>Bdelloidea</taxon>
        <taxon>Philodinida</taxon>
        <taxon>Philodinidae</taxon>
        <taxon>Didymodactylos</taxon>
    </lineage>
</organism>
<dbReference type="EMBL" id="CAJOBA010002589">
    <property type="protein sequence ID" value="CAF3651437.1"/>
    <property type="molecule type" value="Genomic_DNA"/>
</dbReference>
<dbReference type="AlphaFoldDB" id="A0A8S2HI97"/>
<dbReference type="Pfam" id="PF11938">
    <property type="entry name" value="DUF3456"/>
    <property type="match status" value="1"/>
</dbReference>
<dbReference type="Proteomes" id="UP000677228">
    <property type="component" value="Unassembled WGS sequence"/>
</dbReference>
<evidence type="ECO:0000313" key="6">
    <source>
        <dbReference type="Proteomes" id="UP000682733"/>
    </source>
</evidence>
<dbReference type="GO" id="GO:0005783">
    <property type="term" value="C:endoplasmic reticulum"/>
    <property type="evidence" value="ECO:0007669"/>
    <property type="project" value="TreeGrafter"/>
</dbReference>
<name>A0A8S2HI97_9BILA</name>
<dbReference type="InterPro" id="IPR021852">
    <property type="entry name" value="DUF3456"/>
</dbReference>
<comment type="similarity">
    <text evidence="1">Belongs to the canopy family.</text>
</comment>
<dbReference type="Proteomes" id="UP000682733">
    <property type="component" value="Unassembled WGS sequence"/>
</dbReference>
<feature type="chain" id="PRO_5035707415" description="DUF3456 domain-containing protein" evidence="2">
    <location>
        <begin position="24"/>
        <end position="133"/>
    </location>
</feature>
<evidence type="ECO:0000256" key="2">
    <source>
        <dbReference type="SAM" id="SignalP"/>
    </source>
</evidence>
<evidence type="ECO:0000313" key="4">
    <source>
        <dbReference type="EMBL" id="CAF0866638.1"/>
    </source>
</evidence>
<dbReference type="PANTHER" id="PTHR13341">
    <property type="entry name" value="MIR-INTERACTING SAPOSIN-LIKE PROTEIN"/>
    <property type="match status" value="1"/>
</dbReference>
<evidence type="ECO:0000256" key="1">
    <source>
        <dbReference type="ARBA" id="ARBA00007285"/>
    </source>
</evidence>